<gene>
    <name evidence="2" type="ORF">HOC_00890</name>
</gene>
<keyword evidence="3" id="KW-1185">Reference proteome</keyword>
<organism evidence="2 3">
    <name type="scientific">Hyphomonas oceanitis SCH89</name>
    <dbReference type="NCBI Taxonomy" id="1280953"/>
    <lineage>
        <taxon>Bacteria</taxon>
        <taxon>Pseudomonadati</taxon>
        <taxon>Pseudomonadota</taxon>
        <taxon>Alphaproteobacteria</taxon>
        <taxon>Hyphomonadales</taxon>
        <taxon>Hyphomonadaceae</taxon>
        <taxon>Hyphomonas</taxon>
    </lineage>
</organism>
<dbReference type="PATRIC" id="fig|1280953.3.peg.175"/>
<keyword evidence="1 2" id="KW-0812">Transmembrane</keyword>
<feature type="transmembrane region" description="Helical" evidence="1">
    <location>
        <begin position="6"/>
        <end position="39"/>
    </location>
</feature>
<dbReference type="InterPro" id="IPR007401">
    <property type="entry name" value="DUF454"/>
</dbReference>
<evidence type="ECO:0000256" key="1">
    <source>
        <dbReference type="SAM" id="Phobius"/>
    </source>
</evidence>
<evidence type="ECO:0000313" key="2">
    <source>
        <dbReference type="EMBL" id="KDA04397.1"/>
    </source>
</evidence>
<dbReference type="STRING" id="1280953.HOC_00890"/>
<keyword evidence="1" id="KW-1133">Transmembrane helix</keyword>
<evidence type="ECO:0000313" key="3">
    <source>
        <dbReference type="Proteomes" id="UP000024942"/>
    </source>
</evidence>
<feature type="transmembrane region" description="Helical" evidence="1">
    <location>
        <begin position="77"/>
        <end position="95"/>
    </location>
</feature>
<keyword evidence="1" id="KW-0472">Membrane</keyword>
<feature type="transmembrane region" description="Helical" evidence="1">
    <location>
        <begin position="101"/>
        <end position="117"/>
    </location>
</feature>
<dbReference type="GO" id="GO:0005886">
    <property type="term" value="C:plasma membrane"/>
    <property type="evidence" value="ECO:0007669"/>
    <property type="project" value="TreeGrafter"/>
</dbReference>
<name>A0A059GC84_9PROT</name>
<accession>A0A059GC84</accession>
<comment type="caution">
    <text evidence="2">The sequence shown here is derived from an EMBL/GenBank/DDBJ whole genome shotgun (WGS) entry which is preliminary data.</text>
</comment>
<reference evidence="2 3" key="1">
    <citation type="journal article" date="2014" name="Antonie Van Leeuwenhoek">
        <title>Hyphomonas beringensis sp. nov. and Hyphomonas chukchiensis sp. nov., isolated from surface seawater of the Bering Sea and Chukchi Sea.</title>
        <authorList>
            <person name="Li C."/>
            <person name="Lai Q."/>
            <person name="Li G."/>
            <person name="Dong C."/>
            <person name="Wang J."/>
            <person name="Liao Y."/>
            <person name="Shao Z."/>
        </authorList>
    </citation>
    <scope>NUCLEOTIDE SEQUENCE [LARGE SCALE GENOMIC DNA]</scope>
    <source>
        <strain evidence="2 3">SCH89</strain>
    </source>
</reference>
<dbReference type="Proteomes" id="UP000024942">
    <property type="component" value="Unassembled WGS sequence"/>
</dbReference>
<dbReference type="PANTHER" id="PTHR35813">
    <property type="entry name" value="INNER MEMBRANE PROTEIN YBAN"/>
    <property type="match status" value="1"/>
</dbReference>
<dbReference type="PANTHER" id="PTHR35813:SF1">
    <property type="entry name" value="INNER MEMBRANE PROTEIN YBAN"/>
    <property type="match status" value="1"/>
</dbReference>
<dbReference type="Pfam" id="PF04304">
    <property type="entry name" value="DUF454"/>
    <property type="match status" value="1"/>
</dbReference>
<protein>
    <submittedName>
        <fullName evidence="2">Transmembrane protein</fullName>
    </submittedName>
</protein>
<sequence>MYASMWAWRILGIFAFALGAIGVVLPVMPTTIFWIVAAFAFVRSDPRWAAWIYARPGIGPQIQTFVETGRIGMRSKAAALAGMALAAAGTIFLFWKHPWPMAGSLGFLAIGAAFVISRKAPLAAAPQPPQDIQTRKQGE</sequence>
<proteinExistence type="predicted"/>
<dbReference type="AlphaFoldDB" id="A0A059GC84"/>
<dbReference type="EMBL" id="ARYL01000001">
    <property type="protein sequence ID" value="KDA04397.1"/>
    <property type="molecule type" value="Genomic_DNA"/>
</dbReference>
<dbReference type="eggNOG" id="COG2832">
    <property type="taxonomic scope" value="Bacteria"/>
</dbReference>